<evidence type="ECO:0000313" key="3">
    <source>
        <dbReference type="EMBL" id="MEU7073094.1"/>
    </source>
</evidence>
<evidence type="ECO:0008006" key="5">
    <source>
        <dbReference type="Google" id="ProtNLM"/>
    </source>
</evidence>
<dbReference type="Proteomes" id="UP001551329">
    <property type="component" value="Unassembled WGS sequence"/>
</dbReference>
<keyword evidence="2" id="KW-0732">Signal</keyword>
<accession>A0ABV3CE80</accession>
<dbReference type="EMBL" id="JBEZAE010000016">
    <property type="protein sequence ID" value="MEU7073094.1"/>
    <property type="molecule type" value="Genomic_DNA"/>
</dbReference>
<reference evidence="3 4" key="1">
    <citation type="submission" date="2024-06" db="EMBL/GenBank/DDBJ databases">
        <title>The Natural Products Discovery Center: Release of the First 8490 Sequenced Strains for Exploring Actinobacteria Biosynthetic Diversity.</title>
        <authorList>
            <person name="Kalkreuter E."/>
            <person name="Kautsar S.A."/>
            <person name="Yang D."/>
            <person name="Bader C.D."/>
            <person name="Teijaro C.N."/>
            <person name="Fluegel L."/>
            <person name="Davis C.M."/>
            <person name="Simpson J.R."/>
            <person name="Lauterbach L."/>
            <person name="Steele A.D."/>
            <person name="Gui C."/>
            <person name="Meng S."/>
            <person name="Li G."/>
            <person name="Viehrig K."/>
            <person name="Ye F."/>
            <person name="Su P."/>
            <person name="Kiefer A.F."/>
            <person name="Nichols A."/>
            <person name="Cepeda A.J."/>
            <person name="Yan W."/>
            <person name="Fan B."/>
            <person name="Jiang Y."/>
            <person name="Adhikari A."/>
            <person name="Zheng C.-J."/>
            <person name="Schuster L."/>
            <person name="Cowan T.M."/>
            <person name="Smanski M.J."/>
            <person name="Chevrette M.G."/>
            <person name="De Carvalho L.P.S."/>
            <person name="Shen B."/>
        </authorList>
    </citation>
    <scope>NUCLEOTIDE SEQUENCE [LARGE SCALE GENOMIC DNA]</scope>
    <source>
        <strain evidence="3 4">NPDC045974</strain>
    </source>
</reference>
<proteinExistence type="predicted"/>
<dbReference type="PROSITE" id="PS51257">
    <property type="entry name" value="PROKAR_LIPOPROTEIN"/>
    <property type="match status" value="1"/>
</dbReference>
<keyword evidence="4" id="KW-1185">Reference proteome</keyword>
<sequence length="160" mass="16593">MPKHHRPLTAALILICLAATGCTTSADPKPSTAPPPTTTTPSPQGESEETQGKRAKAALGERSLGDLEPDFVESGLERVPDGVHNLSPVKKGKTYKLSVACVGKGTMKVTLADEDAKPVKCDGVSTNQYVENAPAHLPIDIDAAPGATGMVAWQLTSVPA</sequence>
<evidence type="ECO:0000313" key="4">
    <source>
        <dbReference type="Proteomes" id="UP001551329"/>
    </source>
</evidence>
<feature type="chain" id="PRO_5047537184" description="Lipoprotein" evidence="2">
    <location>
        <begin position="27"/>
        <end position="160"/>
    </location>
</feature>
<gene>
    <name evidence="3" type="ORF">AB0A88_23505</name>
</gene>
<dbReference type="RefSeq" id="WP_358476635.1">
    <property type="nucleotide sequence ID" value="NZ_JBEZAE010000016.1"/>
</dbReference>
<feature type="region of interest" description="Disordered" evidence="1">
    <location>
        <begin position="24"/>
        <end position="67"/>
    </location>
</feature>
<protein>
    <recommendedName>
        <fullName evidence="5">Lipoprotein</fullName>
    </recommendedName>
</protein>
<organism evidence="3 4">
    <name type="scientific">Streptomyces narbonensis</name>
    <dbReference type="NCBI Taxonomy" id="67333"/>
    <lineage>
        <taxon>Bacteria</taxon>
        <taxon>Bacillati</taxon>
        <taxon>Actinomycetota</taxon>
        <taxon>Actinomycetes</taxon>
        <taxon>Kitasatosporales</taxon>
        <taxon>Streptomycetaceae</taxon>
        <taxon>Streptomyces</taxon>
    </lineage>
</organism>
<feature type="signal peptide" evidence="2">
    <location>
        <begin position="1"/>
        <end position="26"/>
    </location>
</feature>
<name>A0ABV3CE80_9ACTN</name>
<evidence type="ECO:0000256" key="1">
    <source>
        <dbReference type="SAM" id="MobiDB-lite"/>
    </source>
</evidence>
<comment type="caution">
    <text evidence="3">The sequence shown here is derived from an EMBL/GenBank/DDBJ whole genome shotgun (WGS) entry which is preliminary data.</text>
</comment>
<evidence type="ECO:0000256" key="2">
    <source>
        <dbReference type="SAM" id="SignalP"/>
    </source>
</evidence>